<dbReference type="GO" id="GO:0005524">
    <property type="term" value="F:ATP binding"/>
    <property type="evidence" value="ECO:0007669"/>
    <property type="project" value="UniProtKB-KW"/>
</dbReference>
<dbReference type="PANTHER" id="PTHR42711:SF5">
    <property type="entry name" value="ABC TRANSPORTER ATP-BINDING PROTEIN NATA"/>
    <property type="match status" value="1"/>
</dbReference>
<dbReference type="PANTHER" id="PTHR42711">
    <property type="entry name" value="ABC TRANSPORTER ATP-BINDING PROTEIN"/>
    <property type="match status" value="1"/>
</dbReference>
<evidence type="ECO:0000256" key="4">
    <source>
        <dbReference type="ARBA" id="ARBA00022840"/>
    </source>
</evidence>
<evidence type="ECO:0000256" key="3">
    <source>
        <dbReference type="ARBA" id="ARBA00022741"/>
    </source>
</evidence>
<evidence type="ECO:0000313" key="7">
    <source>
        <dbReference type="EMBL" id="ABD40014.1"/>
    </source>
</evidence>
<keyword evidence="2" id="KW-0813">Transport</keyword>
<keyword evidence="4 7" id="KW-0067">ATP-binding</keyword>
<dbReference type="HOGENOM" id="CLU_000604_1_2_2"/>
<evidence type="ECO:0000313" key="8">
    <source>
        <dbReference type="Proteomes" id="UP000001941"/>
    </source>
</evidence>
<keyword evidence="8" id="KW-1185">Reference proteome</keyword>
<reference evidence="8" key="1">
    <citation type="journal article" date="2016" name="Stand. Genomic Sci.">
        <title>Complete genome sequence of Methanospirillum hungatei type strain JF1.</title>
        <authorList>
            <person name="Gunsalus R.P."/>
            <person name="Cook L.E."/>
            <person name="Crable B."/>
            <person name="Rohlin L."/>
            <person name="McDonald E."/>
            <person name="Mouttaki H."/>
            <person name="Sieber J.R."/>
            <person name="Poweleit N."/>
            <person name="Zhou H."/>
            <person name="Lapidus A.L."/>
            <person name="Daligault H.E."/>
            <person name="Land M."/>
            <person name="Gilna P."/>
            <person name="Ivanova N."/>
            <person name="Kyrpides N."/>
            <person name="Culley D.E."/>
            <person name="McInerney M.J."/>
        </authorList>
    </citation>
    <scope>NUCLEOTIDE SEQUENCE [LARGE SCALE GENOMIC DNA]</scope>
    <source>
        <strain evidence="8">ATCC 27890 / DSM 864 / NBRC 100397 / JF-1</strain>
    </source>
</reference>
<dbReference type="Gene3D" id="3.40.50.300">
    <property type="entry name" value="P-loop containing nucleotide triphosphate hydrolases"/>
    <property type="match status" value="1"/>
</dbReference>
<comment type="similarity">
    <text evidence="5">Belongs to the ABC transporter superfamily. Drug exporter-1 (DrugE1) (TC 3.A.1.105) family.</text>
</comment>
<accession>Q2FUE3</accession>
<name>Q2FUE3_METHJ</name>
<sequence length="312" mass="34431">MGIMSDAIIVKDLTKHFGSLTAVDNISFSVRKGEIFGFLGPNGAGKTTTTRMITGIIKPDAGDIQIFGDNMVTAPLQAKQKCGVVPETSNAYPDLTAWQNLMFMGEVFGLSDAYARRQSETLLRAFELTEHAGRKVQSFSKGMKQRLVLAMAILHEPEVLFLDEPTSGLDVSSSRLILSMLREMNTRGVTIFLTTHNMDEANNLCHQVGIIRSGKLIAIDSPEKLKNTIDKLHQVEVSFEQEISEDLLRIIPGIKQMSHIGDKWKISGDNNDALIRSLVRLSEREGLTIISLHTLAPTLDDVFLQLTGGQYS</sequence>
<protein>
    <submittedName>
        <fullName evidence="7">Daunorubicin resistance ABC transporter ATP-binding subunit</fullName>
    </submittedName>
</protein>
<dbReference type="eggNOG" id="arCOG00194">
    <property type="taxonomic scope" value="Archaea"/>
</dbReference>
<dbReference type="GO" id="GO:1900753">
    <property type="term" value="P:doxorubicin transport"/>
    <property type="evidence" value="ECO:0007669"/>
    <property type="project" value="InterPro"/>
</dbReference>
<dbReference type="AlphaFoldDB" id="Q2FUE3"/>
<dbReference type="InterPro" id="IPR027417">
    <property type="entry name" value="P-loop_NTPase"/>
</dbReference>
<keyword evidence="3" id="KW-0547">Nucleotide-binding</keyword>
<dbReference type="GO" id="GO:0016887">
    <property type="term" value="F:ATP hydrolysis activity"/>
    <property type="evidence" value="ECO:0007669"/>
    <property type="project" value="InterPro"/>
</dbReference>
<dbReference type="Pfam" id="PF00005">
    <property type="entry name" value="ABC_tran"/>
    <property type="match status" value="1"/>
</dbReference>
<dbReference type="InParanoid" id="Q2FUE3"/>
<dbReference type="SMART" id="SM00382">
    <property type="entry name" value="AAA"/>
    <property type="match status" value="1"/>
</dbReference>
<organism evidence="7 8">
    <name type="scientific">Methanospirillum hungatei JF-1 (strain ATCC 27890 / DSM 864 / NBRC 100397 / JF-1)</name>
    <dbReference type="NCBI Taxonomy" id="323259"/>
    <lineage>
        <taxon>Archaea</taxon>
        <taxon>Methanobacteriati</taxon>
        <taxon>Methanobacteriota</taxon>
        <taxon>Stenosarchaea group</taxon>
        <taxon>Methanomicrobia</taxon>
        <taxon>Methanomicrobiales</taxon>
        <taxon>Methanospirillaceae</taxon>
        <taxon>Methanospirillum</taxon>
    </lineage>
</organism>
<gene>
    <name evidence="7" type="ordered locus">Mhun_0242</name>
</gene>
<dbReference type="PROSITE" id="PS00211">
    <property type="entry name" value="ABC_TRANSPORTER_1"/>
    <property type="match status" value="1"/>
</dbReference>
<dbReference type="InterPro" id="IPR005894">
    <property type="entry name" value="DrrA"/>
</dbReference>
<dbReference type="InterPro" id="IPR003593">
    <property type="entry name" value="AAA+_ATPase"/>
</dbReference>
<dbReference type="InterPro" id="IPR050763">
    <property type="entry name" value="ABC_transporter_ATP-binding"/>
</dbReference>
<evidence type="ECO:0000256" key="1">
    <source>
        <dbReference type="ARBA" id="ARBA00004413"/>
    </source>
</evidence>
<dbReference type="PROSITE" id="PS50893">
    <property type="entry name" value="ABC_TRANSPORTER_2"/>
    <property type="match status" value="1"/>
</dbReference>
<dbReference type="InterPro" id="IPR003439">
    <property type="entry name" value="ABC_transporter-like_ATP-bd"/>
</dbReference>
<evidence type="ECO:0000256" key="2">
    <source>
        <dbReference type="ARBA" id="ARBA00022448"/>
    </source>
</evidence>
<comment type="subcellular location">
    <subcellularLocation>
        <location evidence="1">Cell membrane</location>
        <topology evidence="1">Peripheral membrane protein</topology>
        <orientation evidence="1">Cytoplasmic side</orientation>
    </subcellularLocation>
</comment>
<feature type="domain" description="ABC transporter" evidence="6">
    <location>
        <begin position="8"/>
        <end position="238"/>
    </location>
</feature>
<dbReference type="SUPFAM" id="SSF52540">
    <property type="entry name" value="P-loop containing nucleoside triphosphate hydrolases"/>
    <property type="match status" value="1"/>
</dbReference>
<proteinExistence type="inferred from homology"/>
<dbReference type="EnsemblBacteria" id="ABD40014">
    <property type="protein sequence ID" value="ABD40014"/>
    <property type="gene ID" value="Mhun_0242"/>
</dbReference>
<dbReference type="GO" id="GO:0043215">
    <property type="term" value="P:daunorubicin transport"/>
    <property type="evidence" value="ECO:0007669"/>
    <property type="project" value="InterPro"/>
</dbReference>
<dbReference type="STRING" id="323259.Mhun_0242"/>
<dbReference type="Proteomes" id="UP000001941">
    <property type="component" value="Chromosome"/>
</dbReference>
<evidence type="ECO:0000259" key="6">
    <source>
        <dbReference type="PROSITE" id="PS50893"/>
    </source>
</evidence>
<dbReference type="NCBIfam" id="TIGR01188">
    <property type="entry name" value="drrA"/>
    <property type="match status" value="1"/>
</dbReference>
<dbReference type="GO" id="GO:0005886">
    <property type="term" value="C:plasma membrane"/>
    <property type="evidence" value="ECO:0007669"/>
    <property type="project" value="UniProtKB-SubCell"/>
</dbReference>
<dbReference type="EMBL" id="CP000254">
    <property type="protein sequence ID" value="ABD40014.1"/>
    <property type="molecule type" value="Genomic_DNA"/>
</dbReference>
<dbReference type="KEGG" id="mhu:Mhun_0242"/>
<dbReference type="InterPro" id="IPR017871">
    <property type="entry name" value="ABC_transporter-like_CS"/>
</dbReference>
<evidence type="ECO:0000256" key="5">
    <source>
        <dbReference type="ARBA" id="ARBA00049985"/>
    </source>
</evidence>